<accession>A0A502GG02</accession>
<dbReference type="EMBL" id="RCZP01000001">
    <property type="protein sequence ID" value="TPG61049.1"/>
    <property type="molecule type" value="Genomic_DNA"/>
</dbReference>
<name>A0A502GG02_9PROT</name>
<organism evidence="1 2">
    <name type="scientific">Muricoccus nepalensis</name>
    <dbReference type="NCBI Taxonomy" id="1854500"/>
    <lineage>
        <taxon>Bacteria</taxon>
        <taxon>Pseudomonadati</taxon>
        <taxon>Pseudomonadota</taxon>
        <taxon>Alphaproteobacteria</taxon>
        <taxon>Acetobacterales</taxon>
        <taxon>Roseomonadaceae</taxon>
        <taxon>Muricoccus</taxon>
    </lineage>
</organism>
<dbReference type="OrthoDB" id="9801945at2"/>
<proteinExistence type="predicted"/>
<dbReference type="Proteomes" id="UP000317078">
    <property type="component" value="Unassembled WGS sequence"/>
</dbReference>
<gene>
    <name evidence="1" type="ORF">EAH89_00315</name>
</gene>
<dbReference type="RefSeq" id="WP_140880762.1">
    <property type="nucleotide sequence ID" value="NZ_RCZP01000001.1"/>
</dbReference>
<keyword evidence="2" id="KW-1185">Reference proteome</keyword>
<dbReference type="AlphaFoldDB" id="A0A502GG02"/>
<protein>
    <submittedName>
        <fullName evidence="1">Uncharacterized protein</fullName>
    </submittedName>
</protein>
<reference evidence="1 2" key="1">
    <citation type="journal article" date="2019" name="Environ. Microbiol.">
        <title>Species interactions and distinct microbial communities in high Arctic permafrost affected cryosols are associated with the CH4 and CO2 gas fluxes.</title>
        <authorList>
            <person name="Altshuler I."/>
            <person name="Hamel J."/>
            <person name="Turney S."/>
            <person name="Magnuson E."/>
            <person name="Levesque R."/>
            <person name="Greer C."/>
            <person name="Whyte L.G."/>
        </authorList>
    </citation>
    <scope>NUCLEOTIDE SEQUENCE [LARGE SCALE GENOMIC DNA]</scope>
    <source>
        <strain evidence="1 2">S9.3B</strain>
    </source>
</reference>
<comment type="caution">
    <text evidence="1">The sequence shown here is derived from an EMBL/GenBank/DDBJ whole genome shotgun (WGS) entry which is preliminary data.</text>
</comment>
<evidence type="ECO:0000313" key="1">
    <source>
        <dbReference type="EMBL" id="TPG61049.1"/>
    </source>
</evidence>
<evidence type="ECO:0000313" key="2">
    <source>
        <dbReference type="Proteomes" id="UP000317078"/>
    </source>
</evidence>
<sequence>MELSTPVLLVGIGLRKAPNRPAVRVGRIAGLVAGPEGAGPLPPSALRLPEPLAFAGLPELRAWLVAREARLAAALHAIGGCRELGIELHEDAAGHAAWLRDGDEGLAGGAGAGPARAARRHLIGQRVEAILASAARAAVLPTPGAAPSSWTAAVPAAAVHRLRAALDLEARRLVGTGLSLRLGPPGGSGGLARAILQDA</sequence>